<dbReference type="Proteomes" id="UP000230233">
    <property type="component" value="Chromosome X"/>
</dbReference>
<sequence length="208" mass="23653">MSDHDSGRRTTWLTLRRAVDIQFPTVKFPATVKKNCYKKMAEKAAKRQLALKNKKKNGKGKAQTTNSPSTSTVEKRDDNWFDLTQSAGQVSGTTHNWELEIGGNVFASSYSMLSEEAVLDQSTLHFYYNKKDQTRLKTSENASDSTKEGKFARLDHYFVSLAIYVLITLTHICQPADKGRLMTRFKIEIVGKTTYHCSILLVELYNLQ</sequence>
<protein>
    <submittedName>
        <fullName evidence="2">Uncharacterized protein</fullName>
    </submittedName>
</protein>
<accession>A0A2G5SUW1</accession>
<feature type="region of interest" description="Disordered" evidence="1">
    <location>
        <begin position="51"/>
        <end position="78"/>
    </location>
</feature>
<organism evidence="2 3">
    <name type="scientific">Caenorhabditis nigoni</name>
    <dbReference type="NCBI Taxonomy" id="1611254"/>
    <lineage>
        <taxon>Eukaryota</taxon>
        <taxon>Metazoa</taxon>
        <taxon>Ecdysozoa</taxon>
        <taxon>Nematoda</taxon>
        <taxon>Chromadorea</taxon>
        <taxon>Rhabditida</taxon>
        <taxon>Rhabditina</taxon>
        <taxon>Rhabditomorpha</taxon>
        <taxon>Rhabditoidea</taxon>
        <taxon>Rhabditidae</taxon>
        <taxon>Peloderinae</taxon>
        <taxon>Caenorhabditis</taxon>
    </lineage>
</organism>
<reference evidence="3" key="1">
    <citation type="submission" date="2017-10" db="EMBL/GenBank/DDBJ databases">
        <title>Rapid genome shrinkage in a self-fertile nematode reveals novel sperm competition proteins.</title>
        <authorList>
            <person name="Yin D."/>
            <person name="Schwarz E.M."/>
            <person name="Thomas C.G."/>
            <person name="Felde R.L."/>
            <person name="Korf I.F."/>
            <person name="Cutter A.D."/>
            <person name="Schartner C.M."/>
            <person name="Ralston E.J."/>
            <person name="Meyer B.J."/>
            <person name="Haag E.S."/>
        </authorList>
    </citation>
    <scope>NUCLEOTIDE SEQUENCE [LARGE SCALE GENOMIC DNA]</scope>
    <source>
        <strain evidence="3">JU1422</strain>
    </source>
</reference>
<gene>
    <name evidence="2" type="primary">Cnig_chr_X.g24461</name>
    <name evidence="2" type="ORF">B9Z55_024461</name>
</gene>
<evidence type="ECO:0000256" key="1">
    <source>
        <dbReference type="SAM" id="MobiDB-lite"/>
    </source>
</evidence>
<name>A0A2G5SUW1_9PELO</name>
<dbReference type="AlphaFoldDB" id="A0A2G5SUW1"/>
<comment type="caution">
    <text evidence="2">The sequence shown here is derived from an EMBL/GenBank/DDBJ whole genome shotgun (WGS) entry which is preliminary data.</text>
</comment>
<proteinExistence type="predicted"/>
<evidence type="ECO:0000313" key="3">
    <source>
        <dbReference type="Proteomes" id="UP000230233"/>
    </source>
</evidence>
<keyword evidence="3" id="KW-1185">Reference proteome</keyword>
<dbReference type="EMBL" id="PDUG01000006">
    <property type="protein sequence ID" value="PIC18636.1"/>
    <property type="molecule type" value="Genomic_DNA"/>
</dbReference>
<evidence type="ECO:0000313" key="2">
    <source>
        <dbReference type="EMBL" id="PIC18636.1"/>
    </source>
</evidence>